<sequence precursor="true">MKKLSLLVTSLGACALALGACSAPEGSQDAAGGAAAGSADKLTIACSQQEDFCQKMTSAFQEASGINTTYVRLGAGEVLARLGATQGEFDVWSGGQAENHLIAADNGWVENYVSPNAAALPEKYNNAAGVWSGFYTDSISFCYNKEELDRLGVDAPKSWEDLLNPKLQGQVAMPHPATAGVGYMVLYTVNQVNGGDNAKTLDYLKSLNSNILQYSKSSATSTEMAGRGEIAVGLALDSDCAKAKDAGFDNLEYSYPAEGTGYEVGSVSVLSGGKNKEAAKQYMDWILSTDAQDLYSDVPSFAAPTNPDAKLGDNVPPQSDIKTVNWDVKEAAANREGLIGDFEKEISNRSSAK</sequence>
<dbReference type="SUPFAM" id="SSF53850">
    <property type="entry name" value="Periplasmic binding protein-like II"/>
    <property type="match status" value="1"/>
</dbReference>
<dbReference type="InterPro" id="IPR026045">
    <property type="entry name" value="Ferric-bd"/>
</dbReference>
<accession>A0A3G6J878</accession>
<keyword evidence="1 2" id="KW-0732">Signal</keyword>
<dbReference type="KEGG" id="ccho:CCHOA_03485"/>
<feature type="chain" id="PRO_5039457121" evidence="2">
    <location>
        <begin position="20"/>
        <end position="353"/>
    </location>
</feature>
<dbReference type="GO" id="GO:0030288">
    <property type="term" value="C:outer membrane-bounded periplasmic space"/>
    <property type="evidence" value="ECO:0007669"/>
    <property type="project" value="TreeGrafter"/>
</dbReference>
<reference evidence="3 4" key="1">
    <citation type="submission" date="2018-11" db="EMBL/GenBank/DDBJ databases">
        <authorList>
            <person name="Kleinhagauer T."/>
            <person name="Glaeser S.P."/>
            <person name="Spergser J."/>
            <person name="Ruckert C."/>
            <person name="Kaempfer P."/>
            <person name="Busse H.-J."/>
        </authorList>
    </citation>
    <scope>NUCLEOTIDE SEQUENCE [LARGE SCALE GENOMIC DNA]</scope>
    <source>
        <strain evidence="3 4">200CH</strain>
    </source>
</reference>
<proteinExistence type="predicted"/>
<evidence type="ECO:0000256" key="1">
    <source>
        <dbReference type="ARBA" id="ARBA00022729"/>
    </source>
</evidence>
<dbReference type="AlphaFoldDB" id="A0A3G6J878"/>
<feature type="signal peptide" evidence="2">
    <location>
        <begin position="1"/>
        <end position="19"/>
    </location>
</feature>
<dbReference type="PROSITE" id="PS51257">
    <property type="entry name" value="PROKAR_LIPOPROTEIN"/>
    <property type="match status" value="1"/>
</dbReference>
<dbReference type="PIRSF" id="PIRSF002825">
    <property type="entry name" value="CfbpA"/>
    <property type="match status" value="1"/>
</dbReference>
<gene>
    <name evidence="3" type="primary">phnS</name>
    <name evidence="3" type="ORF">CCHOA_03485</name>
</gene>
<dbReference type="Gene3D" id="3.40.190.10">
    <property type="entry name" value="Periplasmic binding protein-like II"/>
    <property type="match status" value="2"/>
</dbReference>
<organism evidence="3 4">
    <name type="scientific">Corynebacterium choanae</name>
    <dbReference type="NCBI Taxonomy" id="1862358"/>
    <lineage>
        <taxon>Bacteria</taxon>
        <taxon>Bacillati</taxon>
        <taxon>Actinomycetota</taxon>
        <taxon>Actinomycetes</taxon>
        <taxon>Mycobacteriales</taxon>
        <taxon>Corynebacteriaceae</taxon>
        <taxon>Corynebacterium</taxon>
    </lineage>
</organism>
<dbReference type="Proteomes" id="UP000269019">
    <property type="component" value="Chromosome"/>
</dbReference>
<evidence type="ECO:0000313" key="3">
    <source>
        <dbReference type="EMBL" id="AZA13108.1"/>
    </source>
</evidence>
<dbReference type="PANTHER" id="PTHR30006:SF2">
    <property type="entry name" value="ABC TRANSPORTER SUBSTRATE-BINDING PROTEIN"/>
    <property type="match status" value="1"/>
</dbReference>
<protein>
    <submittedName>
        <fullName evidence="3">2-aminoethylphosphonate-binding periplasmic protein</fullName>
    </submittedName>
</protein>
<dbReference type="CDD" id="cd13544">
    <property type="entry name" value="PBP2_Fbp_like_1"/>
    <property type="match status" value="1"/>
</dbReference>
<evidence type="ECO:0000313" key="4">
    <source>
        <dbReference type="Proteomes" id="UP000269019"/>
    </source>
</evidence>
<dbReference type="PANTHER" id="PTHR30006">
    <property type="entry name" value="THIAMINE-BINDING PERIPLASMIC PROTEIN-RELATED"/>
    <property type="match status" value="1"/>
</dbReference>
<dbReference type="RefSeq" id="WP_123926786.1">
    <property type="nucleotide sequence ID" value="NZ_CP033896.1"/>
</dbReference>
<dbReference type="EMBL" id="CP033896">
    <property type="protein sequence ID" value="AZA13108.1"/>
    <property type="molecule type" value="Genomic_DNA"/>
</dbReference>
<dbReference type="OrthoDB" id="9802127at2"/>
<dbReference type="GO" id="GO:0030975">
    <property type="term" value="F:thiamine binding"/>
    <property type="evidence" value="ECO:0007669"/>
    <property type="project" value="TreeGrafter"/>
</dbReference>
<keyword evidence="4" id="KW-1185">Reference proteome</keyword>
<evidence type="ECO:0000256" key="2">
    <source>
        <dbReference type="SAM" id="SignalP"/>
    </source>
</evidence>
<dbReference type="Pfam" id="PF13343">
    <property type="entry name" value="SBP_bac_6"/>
    <property type="match status" value="1"/>
</dbReference>
<dbReference type="GO" id="GO:0030976">
    <property type="term" value="F:thiamine pyrophosphate binding"/>
    <property type="evidence" value="ECO:0007669"/>
    <property type="project" value="TreeGrafter"/>
</dbReference>
<dbReference type="GO" id="GO:0015888">
    <property type="term" value="P:thiamine transport"/>
    <property type="evidence" value="ECO:0007669"/>
    <property type="project" value="TreeGrafter"/>
</dbReference>
<name>A0A3G6J878_9CORY</name>